<protein>
    <recommendedName>
        <fullName evidence="4">HTH luxR-type domain-containing protein</fullName>
    </recommendedName>
</protein>
<dbReference type="PRINTS" id="PR00038">
    <property type="entry name" value="HTHLUXR"/>
</dbReference>
<organism evidence="5 6">
    <name type="scientific">Kribbella sancticallisti</name>
    <dbReference type="NCBI Taxonomy" id="460087"/>
    <lineage>
        <taxon>Bacteria</taxon>
        <taxon>Bacillati</taxon>
        <taxon>Actinomycetota</taxon>
        <taxon>Actinomycetes</taxon>
        <taxon>Propionibacteriales</taxon>
        <taxon>Kribbellaceae</taxon>
        <taxon>Kribbella</taxon>
    </lineage>
</organism>
<keyword evidence="3" id="KW-0804">Transcription</keyword>
<evidence type="ECO:0000256" key="3">
    <source>
        <dbReference type="ARBA" id="ARBA00023163"/>
    </source>
</evidence>
<keyword evidence="6" id="KW-1185">Reference proteome</keyword>
<dbReference type="PANTHER" id="PTHR44688">
    <property type="entry name" value="DNA-BINDING TRANSCRIPTIONAL ACTIVATOR DEVR_DOSR"/>
    <property type="match status" value="1"/>
</dbReference>
<dbReference type="InterPro" id="IPR016032">
    <property type="entry name" value="Sig_transdc_resp-reg_C-effctor"/>
</dbReference>
<reference evidence="5 6" key="1">
    <citation type="journal article" date="2019" name="Int. J. Syst. Evol. Microbiol.">
        <title>The Global Catalogue of Microorganisms (GCM) 10K type strain sequencing project: providing services to taxonomists for standard genome sequencing and annotation.</title>
        <authorList>
            <consortium name="The Broad Institute Genomics Platform"/>
            <consortium name="The Broad Institute Genome Sequencing Center for Infectious Disease"/>
            <person name="Wu L."/>
            <person name="Ma J."/>
        </authorList>
    </citation>
    <scope>NUCLEOTIDE SEQUENCE [LARGE SCALE GENOMIC DNA]</scope>
    <source>
        <strain evidence="5 6">JCM 14969</strain>
    </source>
</reference>
<dbReference type="PROSITE" id="PS00622">
    <property type="entry name" value="HTH_LUXR_1"/>
    <property type="match status" value="1"/>
</dbReference>
<dbReference type="EMBL" id="BAAAOS010000048">
    <property type="protein sequence ID" value="GAA1599937.1"/>
    <property type="molecule type" value="Genomic_DNA"/>
</dbReference>
<dbReference type="Pfam" id="PF00196">
    <property type="entry name" value="GerE"/>
    <property type="match status" value="1"/>
</dbReference>
<sequence length="112" mass="12528">MPEMENQLGCCCDKEHLTEREVDVLVLAATGLPNPAIGRLLHLSADTVAHHLTSMFRRTDAQSRAELVARAYAVGILETSCWPPRCSGRRCLGELPRHSNRERLRHADAHHP</sequence>
<accession>A0ABN2E9H3</accession>
<comment type="caution">
    <text evidence="5">The sequence shown here is derived from an EMBL/GenBank/DDBJ whole genome shotgun (WGS) entry which is preliminary data.</text>
</comment>
<proteinExistence type="predicted"/>
<dbReference type="InterPro" id="IPR000792">
    <property type="entry name" value="Tscrpt_reg_LuxR_C"/>
</dbReference>
<dbReference type="SMART" id="SM00421">
    <property type="entry name" value="HTH_LUXR"/>
    <property type="match status" value="1"/>
</dbReference>
<dbReference type="PROSITE" id="PS50043">
    <property type="entry name" value="HTH_LUXR_2"/>
    <property type="match status" value="1"/>
</dbReference>
<keyword evidence="2" id="KW-0238">DNA-binding</keyword>
<feature type="domain" description="HTH luxR-type" evidence="4">
    <location>
        <begin position="10"/>
        <end position="75"/>
    </location>
</feature>
<dbReference type="PANTHER" id="PTHR44688:SF16">
    <property type="entry name" value="DNA-BINDING TRANSCRIPTIONAL ACTIVATOR DEVR_DOSR"/>
    <property type="match status" value="1"/>
</dbReference>
<evidence type="ECO:0000259" key="4">
    <source>
        <dbReference type="PROSITE" id="PS50043"/>
    </source>
</evidence>
<gene>
    <name evidence="5" type="ORF">GCM10009789_62590</name>
</gene>
<evidence type="ECO:0000313" key="5">
    <source>
        <dbReference type="EMBL" id="GAA1599937.1"/>
    </source>
</evidence>
<dbReference type="Proteomes" id="UP001500393">
    <property type="component" value="Unassembled WGS sequence"/>
</dbReference>
<dbReference type="SUPFAM" id="SSF46894">
    <property type="entry name" value="C-terminal effector domain of the bipartite response regulators"/>
    <property type="match status" value="1"/>
</dbReference>
<dbReference type="Gene3D" id="1.10.10.10">
    <property type="entry name" value="Winged helix-like DNA-binding domain superfamily/Winged helix DNA-binding domain"/>
    <property type="match status" value="1"/>
</dbReference>
<dbReference type="InterPro" id="IPR036388">
    <property type="entry name" value="WH-like_DNA-bd_sf"/>
</dbReference>
<keyword evidence="1" id="KW-0805">Transcription regulation</keyword>
<evidence type="ECO:0000256" key="2">
    <source>
        <dbReference type="ARBA" id="ARBA00023125"/>
    </source>
</evidence>
<name>A0ABN2E9H3_9ACTN</name>
<dbReference type="CDD" id="cd06170">
    <property type="entry name" value="LuxR_C_like"/>
    <property type="match status" value="1"/>
</dbReference>
<evidence type="ECO:0000313" key="6">
    <source>
        <dbReference type="Proteomes" id="UP001500393"/>
    </source>
</evidence>
<evidence type="ECO:0000256" key="1">
    <source>
        <dbReference type="ARBA" id="ARBA00023015"/>
    </source>
</evidence>